<dbReference type="EMBL" id="KZ995474">
    <property type="protein sequence ID" value="RKO90593.1"/>
    <property type="molecule type" value="Genomic_DNA"/>
</dbReference>
<evidence type="ECO:0000313" key="3">
    <source>
        <dbReference type="Proteomes" id="UP000269721"/>
    </source>
</evidence>
<evidence type="ECO:0008006" key="4">
    <source>
        <dbReference type="Google" id="ProtNLM"/>
    </source>
</evidence>
<organism evidence="2 3">
    <name type="scientific">Blyttiomyces helicus</name>
    <dbReference type="NCBI Taxonomy" id="388810"/>
    <lineage>
        <taxon>Eukaryota</taxon>
        <taxon>Fungi</taxon>
        <taxon>Fungi incertae sedis</taxon>
        <taxon>Chytridiomycota</taxon>
        <taxon>Chytridiomycota incertae sedis</taxon>
        <taxon>Chytridiomycetes</taxon>
        <taxon>Chytridiomycetes incertae sedis</taxon>
        <taxon>Blyttiomyces</taxon>
    </lineage>
</organism>
<evidence type="ECO:0000313" key="2">
    <source>
        <dbReference type="EMBL" id="RKO90593.1"/>
    </source>
</evidence>
<dbReference type="OrthoDB" id="428577at2759"/>
<dbReference type="Proteomes" id="UP000269721">
    <property type="component" value="Unassembled WGS sequence"/>
</dbReference>
<dbReference type="PANTHER" id="PTHR36649">
    <property type="entry name" value="UBIQUITIN-LIKE DOMAIN-CONTAINING PROTEIN"/>
    <property type="match status" value="1"/>
</dbReference>
<dbReference type="AlphaFoldDB" id="A0A4P9WFP9"/>
<sequence length="312" mass="34228">MVAANTHLTSLQSFSAPSATLAAPGGLGFAQRTHESSLRQRSCIVKQLTHTAAAVSHLLHLKRELLPTPRSSEVTRRKPFVVMAKKPLPEKEEEPPPVNVKKRTRSDASGGKPNKRAKVEGGLKSAVGGALLTSASERCVERVVVQAGIVQPTIQQLLASKPAWLPHAHLDPDHHHDFVSACPTTTPKLYRGGVVYTPPFGWLRLAIKVRGKYNDDAWLGRPAPPGRDRRIRSSPGEWWVTFHGTSVDGARGIVERGYDPACLRTQGFYSSSRIEVALRVDPRTVKGDEFGVFVAERTEAIRPYALLLRRIA</sequence>
<keyword evidence="3" id="KW-1185">Reference proteome</keyword>
<gene>
    <name evidence="2" type="ORF">BDK51DRAFT_32968</name>
</gene>
<accession>A0A4P9WFP9</accession>
<feature type="region of interest" description="Disordered" evidence="1">
    <location>
        <begin position="70"/>
        <end position="121"/>
    </location>
</feature>
<reference evidence="3" key="1">
    <citation type="journal article" date="2018" name="Nat. Microbiol.">
        <title>Leveraging single-cell genomics to expand the fungal tree of life.</title>
        <authorList>
            <person name="Ahrendt S.R."/>
            <person name="Quandt C.A."/>
            <person name="Ciobanu D."/>
            <person name="Clum A."/>
            <person name="Salamov A."/>
            <person name="Andreopoulos B."/>
            <person name="Cheng J.F."/>
            <person name="Woyke T."/>
            <person name="Pelin A."/>
            <person name="Henrissat B."/>
            <person name="Reynolds N.K."/>
            <person name="Benny G.L."/>
            <person name="Smith M.E."/>
            <person name="James T.Y."/>
            <person name="Grigoriev I.V."/>
        </authorList>
    </citation>
    <scope>NUCLEOTIDE SEQUENCE [LARGE SCALE GENOMIC DNA]</scope>
</reference>
<evidence type="ECO:0000256" key="1">
    <source>
        <dbReference type="SAM" id="MobiDB-lite"/>
    </source>
</evidence>
<name>A0A4P9WFP9_9FUNG</name>
<dbReference type="PANTHER" id="PTHR36649:SF28">
    <property type="entry name" value="UBIQUITIN-LIKE DOMAIN-CONTAINING PROTEIN"/>
    <property type="match status" value="1"/>
</dbReference>
<protein>
    <recommendedName>
        <fullName evidence="4">PARP catalytic domain-containing protein</fullName>
    </recommendedName>
</protein>
<proteinExistence type="predicted"/>